<dbReference type="EMBL" id="JBANRG010000025">
    <property type="protein sequence ID" value="KAK7453980.1"/>
    <property type="molecule type" value="Genomic_DNA"/>
</dbReference>
<dbReference type="Proteomes" id="UP001498398">
    <property type="component" value="Unassembled WGS sequence"/>
</dbReference>
<protein>
    <submittedName>
        <fullName evidence="1">Uncharacterized protein</fullName>
    </submittedName>
</protein>
<proteinExistence type="predicted"/>
<evidence type="ECO:0000313" key="2">
    <source>
        <dbReference type="Proteomes" id="UP001498398"/>
    </source>
</evidence>
<organism evidence="1 2">
    <name type="scientific">Marasmiellus scandens</name>
    <dbReference type="NCBI Taxonomy" id="2682957"/>
    <lineage>
        <taxon>Eukaryota</taxon>
        <taxon>Fungi</taxon>
        <taxon>Dikarya</taxon>
        <taxon>Basidiomycota</taxon>
        <taxon>Agaricomycotina</taxon>
        <taxon>Agaricomycetes</taxon>
        <taxon>Agaricomycetidae</taxon>
        <taxon>Agaricales</taxon>
        <taxon>Marasmiineae</taxon>
        <taxon>Omphalotaceae</taxon>
        <taxon>Marasmiellus</taxon>
    </lineage>
</organism>
<evidence type="ECO:0000313" key="1">
    <source>
        <dbReference type="EMBL" id="KAK7453980.1"/>
    </source>
</evidence>
<name>A0ABR1J9A5_9AGAR</name>
<reference evidence="1 2" key="1">
    <citation type="submission" date="2024-01" db="EMBL/GenBank/DDBJ databases">
        <title>A draft genome for the cacao thread blight pathogen Marasmiellus scandens.</title>
        <authorList>
            <person name="Baruah I.K."/>
            <person name="Leung J."/>
            <person name="Bukari Y."/>
            <person name="Amoako-Attah I."/>
            <person name="Meinhardt L.W."/>
            <person name="Bailey B.A."/>
            <person name="Cohen S.P."/>
        </authorList>
    </citation>
    <scope>NUCLEOTIDE SEQUENCE [LARGE SCALE GENOMIC DNA]</scope>
    <source>
        <strain evidence="1 2">GH-19</strain>
    </source>
</reference>
<sequence>MRRDLHFGKDDPLYFPQPFHSPIGHLAIIPVPSTYPDHDLALAWYQPSESRDFIVHHSSSELGLLKPELTQLVQQFVQRLVKDIIQCPNEVRNDSSILLGRDSINRLSERLELPPPREEMFLRLACVQRQYLELYARYKWLVECTPHLMDVDRTYDVDRCAMGAFVEDLDLAAQLFRVGIPVWLVRSVQMLPGVRIDALADPIDEDAFHHIPIRDSAISIDASDASPPH</sequence>
<keyword evidence="2" id="KW-1185">Reference proteome</keyword>
<gene>
    <name evidence="1" type="ORF">VKT23_011492</name>
</gene>
<comment type="caution">
    <text evidence="1">The sequence shown here is derived from an EMBL/GenBank/DDBJ whole genome shotgun (WGS) entry which is preliminary data.</text>
</comment>
<accession>A0ABR1J9A5</accession>